<dbReference type="GO" id="GO:0008270">
    <property type="term" value="F:zinc ion binding"/>
    <property type="evidence" value="ECO:0007669"/>
    <property type="project" value="UniProtKB-KW"/>
</dbReference>
<evidence type="ECO:0000256" key="18">
    <source>
        <dbReference type="HAMAP-Rule" id="MF_04004"/>
    </source>
</evidence>
<evidence type="ECO:0000256" key="16">
    <source>
        <dbReference type="ARBA" id="ARBA00023280"/>
    </source>
</evidence>
<dbReference type="GO" id="GO:0039645">
    <property type="term" value="P:symbiont-mediated perturbation of host cell cycle G1/S transition checkpoint"/>
    <property type="evidence" value="ECO:0007669"/>
    <property type="project" value="UniProtKB-UniRule"/>
</dbReference>
<dbReference type="PIRSF" id="PIRSF003407">
    <property type="entry name" value="Papvi_E7"/>
    <property type="match status" value="1"/>
</dbReference>
<dbReference type="GO" id="GO:0052170">
    <property type="term" value="P:symbiont-mediated suppression of host innate immune response"/>
    <property type="evidence" value="ECO:0007669"/>
    <property type="project" value="UniProtKB-KW"/>
</dbReference>
<sequence>MRVGLPSLQELVSQETAEVVDLNCYEIMSSDEEEEVEEVDPLPLFVVAVKCGVCDRHVRLFCGATRETLRFIEISVLEGVLSFLCPSCGLAGEDGG</sequence>
<keyword evidence="16 18" id="KW-0899">Viral immunoevasion</keyword>
<comment type="function">
    <text evidence="19">E7 protein has both transforming and trans-activating activities.</text>
</comment>
<dbReference type="SUPFAM" id="SSF161234">
    <property type="entry name" value="E7 C-terminal domain-like"/>
    <property type="match status" value="1"/>
</dbReference>
<dbReference type="GO" id="GO:0039502">
    <property type="term" value="P:symbiont-mediated suppression of host type I interferon-mediated signaling pathway"/>
    <property type="evidence" value="ECO:0007669"/>
    <property type="project" value="UniProtKB-UniRule"/>
</dbReference>
<evidence type="ECO:0000256" key="11">
    <source>
        <dbReference type="ARBA" id="ARBA00023125"/>
    </source>
</evidence>
<evidence type="ECO:0000313" key="20">
    <source>
        <dbReference type="EMBL" id="ART66885.1"/>
    </source>
</evidence>
<keyword evidence="15" id="KW-0922">Interferon antiviral system evasion</keyword>
<feature type="short sequence motif" description="Nuclear export signal" evidence="18">
    <location>
        <begin position="69"/>
        <end position="77"/>
    </location>
</feature>
<comment type="similarity">
    <text evidence="18 19">Belongs to the papillomaviridae E7 protein family.</text>
</comment>
<dbReference type="GO" id="GO:0042025">
    <property type="term" value="C:host cell nucleus"/>
    <property type="evidence" value="ECO:0007669"/>
    <property type="project" value="UniProtKB-SubCell"/>
</dbReference>
<keyword evidence="3 18" id="KW-1048">Host nucleus</keyword>
<proteinExistence type="inferred from homology"/>
<comment type="domain">
    <text evidence="18">The E7 terminal domain is an intrinsically disordered domain, whose flexibility and conformational transitions confer target adaptability to the oncoprotein. It allows adaptation to a variety of protein targets and exposes the PEST degradation sequence that regulates its turnover in the cell.</text>
</comment>
<evidence type="ECO:0000256" key="9">
    <source>
        <dbReference type="ARBA" id="ARBA00022833"/>
    </source>
</evidence>
<keyword evidence="9 18" id="KW-0862">Zinc</keyword>
<keyword evidence="10 18" id="KW-0805">Transcription regulation</keyword>
<evidence type="ECO:0000256" key="8">
    <source>
        <dbReference type="ARBA" id="ARBA00022830"/>
    </source>
</evidence>
<dbReference type="Pfam" id="PF00527">
    <property type="entry name" value="E7"/>
    <property type="match status" value="1"/>
</dbReference>
<name>A0A2Z2JLZ2_9PAPI</name>
<keyword evidence="13 18" id="KW-0804">Transcription</keyword>
<gene>
    <name evidence="18" type="primary">E7</name>
</gene>
<keyword evidence="2 18" id="KW-0244">Early protein</keyword>
<evidence type="ECO:0000256" key="3">
    <source>
        <dbReference type="ARBA" id="ARBA00022562"/>
    </source>
</evidence>
<keyword evidence="11 18" id="KW-0238">DNA-binding</keyword>
<protein>
    <recommendedName>
        <fullName evidence="18 19">Protein E7</fullName>
    </recommendedName>
</protein>
<evidence type="ECO:0000256" key="6">
    <source>
        <dbReference type="ARBA" id="ARBA00022723"/>
    </source>
</evidence>
<dbReference type="EMBL" id="KX434763">
    <property type="protein sequence ID" value="ART66885.1"/>
    <property type="molecule type" value="Genomic_DNA"/>
</dbReference>
<dbReference type="InterPro" id="IPR000148">
    <property type="entry name" value="Papilloma_E7"/>
</dbReference>
<comment type="caution">
    <text evidence="18">Lacks conserved residue(s) required for the propagation of feature annotation.</text>
</comment>
<evidence type="ECO:0000256" key="2">
    <source>
        <dbReference type="ARBA" id="ARBA00022518"/>
    </source>
</evidence>
<keyword evidence="14 18" id="KW-1035">Host cytoplasm</keyword>
<comment type="PTM">
    <text evidence="18">Highly phosphorylated.</text>
</comment>
<comment type="subunit">
    <text evidence="18">Homodimer. Homooligomer. Interacts with host RB1; this interaction induces dissociation of RB1-E2F1 complex thereby disrupting RB1 activity. Interacts with host EP300; this interaction represses EP300 transcriptional activity. Interacts with protein E2; this interaction inhibits E7 oncogenic activity. Interacts with host TMEM173/STING; this interaction impairs the ability of TMEM173/STING to sense cytosolic DNA and promote the production of type I interferon (IFN-alpha and IFN-beta).</text>
</comment>
<evidence type="ECO:0000256" key="17">
    <source>
        <dbReference type="ARBA" id="ARBA00023309"/>
    </source>
</evidence>
<evidence type="ECO:0000256" key="19">
    <source>
        <dbReference type="PIRNR" id="PIRNR003407"/>
    </source>
</evidence>
<organism evidence="20">
    <name type="scientific">Bat papillomavirus</name>
    <dbReference type="NCBI Taxonomy" id="2004707"/>
    <lineage>
        <taxon>Viruses</taxon>
        <taxon>Monodnaviria</taxon>
        <taxon>Shotokuvirae</taxon>
        <taxon>Cossaviricota</taxon>
        <taxon>Papovaviricetes</taxon>
        <taxon>Zurhausenvirales</taxon>
        <taxon>Papillomaviridae</taxon>
    </lineage>
</organism>
<evidence type="ECO:0000256" key="7">
    <source>
        <dbReference type="ARBA" id="ARBA00022771"/>
    </source>
</evidence>
<keyword evidence="6 18" id="KW-0479">Metal-binding</keyword>
<dbReference type="Gene3D" id="3.30.160.330">
    <property type="match status" value="1"/>
</dbReference>
<keyword evidence="5 18" id="KW-1090">Inhibition of host innate immune response by virus</keyword>
<evidence type="ECO:0000256" key="4">
    <source>
        <dbReference type="ARBA" id="ARBA00022581"/>
    </source>
</evidence>
<evidence type="ECO:0000256" key="12">
    <source>
        <dbReference type="ARBA" id="ARBA00023159"/>
    </source>
</evidence>
<keyword evidence="12 18" id="KW-0010">Activator</keyword>
<keyword evidence="7 18" id="KW-0863">Zinc-finger</keyword>
<dbReference type="HAMAP" id="MF_04004">
    <property type="entry name" value="PPV_E7"/>
    <property type="match status" value="1"/>
</dbReference>
<keyword evidence="4 18" id="KW-0945">Host-virus interaction</keyword>
<dbReference type="GO" id="GO:0006351">
    <property type="term" value="P:DNA-templated transcription"/>
    <property type="evidence" value="ECO:0007669"/>
    <property type="project" value="UniProtKB-UniRule"/>
</dbReference>
<feature type="short sequence motif" description="LXCXE motif; interaction with host RB1 and TMEM173/STING" evidence="18">
    <location>
        <begin position="22"/>
        <end position="26"/>
    </location>
</feature>
<dbReference type="GO" id="GO:0003700">
    <property type="term" value="F:DNA-binding transcription factor activity"/>
    <property type="evidence" value="ECO:0007669"/>
    <property type="project" value="UniProtKB-UniRule"/>
</dbReference>
<accession>A0A2Z2JLZ2</accession>
<evidence type="ECO:0000256" key="1">
    <source>
        <dbReference type="ARBA" id="ARBA00022504"/>
    </source>
</evidence>
<comment type="subcellular location">
    <subcellularLocation>
        <location evidence="18">Host cytoplasm</location>
    </subcellularLocation>
    <subcellularLocation>
        <location evidence="18">Host nucleus</location>
    </subcellularLocation>
    <text evidence="18">Predominantly found in the host nucleus.</text>
</comment>
<reference evidence="20" key="1">
    <citation type="submission" date="2016-06" db="EMBL/GenBank/DDBJ databases">
        <title>Viral metagenomics study of bats from Saudi Arabia.</title>
        <authorList>
            <person name="Mishra N."/>
            <person name="Williams S.H."/>
            <person name="Lipkin W.I."/>
        </authorList>
    </citation>
    <scope>NUCLEOTIDE SEQUENCE</scope>
    <source>
        <strain evidence="20">KSA416</strain>
    </source>
</reference>
<evidence type="ECO:0000256" key="10">
    <source>
        <dbReference type="ARBA" id="ARBA00023015"/>
    </source>
</evidence>
<evidence type="ECO:0000256" key="15">
    <source>
        <dbReference type="ARBA" id="ARBA00023258"/>
    </source>
</evidence>
<dbReference type="GO" id="GO:0003677">
    <property type="term" value="F:DNA binding"/>
    <property type="evidence" value="ECO:0007669"/>
    <property type="project" value="UniProtKB-UniRule"/>
</dbReference>
<keyword evidence="8 18" id="KW-1114">Inhibition of host interferon signaling pathway by virus</keyword>
<dbReference type="GO" id="GO:0019904">
    <property type="term" value="F:protein domain specific binding"/>
    <property type="evidence" value="ECO:0007669"/>
    <property type="project" value="UniProtKB-UniRule"/>
</dbReference>
<evidence type="ECO:0000256" key="14">
    <source>
        <dbReference type="ARBA" id="ARBA00023200"/>
    </source>
</evidence>
<evidence type="ECO:0000256" key="13">
    <source>
        <dbReference type="ARBA" id="ARBA00023163"/>
    </source>
</evidence>
<evidence type="ECO:0000256" key="5">
    <source>
        <dbReference type="ARBA" id="ARBA00022632"/>
    </source>
</evidence>
<comment type="function">
    <text evidence="18">Plays a role in viral genome replication by driving entry of quiescent cells into the cell cycle. Stimulation of progression from G1 to S phase allows the virus to efficiently use the cellular DNA replicating machinery to achieve viral genome replication. E7 protein has both transforming and trans-activating activities. Induces the disassembly of the E2F1 transcription factor from RB1, with subsequent transcriptional activation of E2F1-regulated S-phase genes. Interferes with host histone deacetylation mediated by HDAC1 and HDAC2, leading to transcription activation. Plays also a role in the inhibition of both antiviral and antiproliferative functions of host interferon alpha. Interaction with host TMEM173/STING impairs the ability of TMEM173/STING to sense cytosolic DNA and promote the production of type I interferon (IFN-alpha and IFN-beta).</text>
</comment>
<keyword evidence="1 18" id="KW-1121">Modulation of host cell cycle by virus</keyword>
<keyword evidence="17 18" id="KW-1078">G1/S host cell cycle checkpoint dysregulation by virus</keyword>
<dbReference type="GO" id="GO:0030430">
    <property type="term" value="C:host cell cytoplasm"/>
    <property type="evidence" value="ECO:0007669"/>
    <property type="project" value="UniProtKB-SubCell"/>
</dbReference>